<feature type="transmembrane region" description="Helical" evidence="1">
    <location>
        <begin position="18"/>
        <end position="37"/>
    </location>
</feature>
<evidence type="ECO:0000256" key="1">
    <source>
        <dbReference type="SAM" id="Phobius"/>
    </source>
</evidence>
<comment type="caution">
    <text evidence="2">The sequence shown here is derived from an EMBL/GenBank/DDBJ whole genome shotgun (WGS) entry which is preliminary data.</text>
</comment>
<gene>
    <name evidence="2" type="ORF">FHS94_002788</name>
</gene>
<sequence length="257" mass="27740">MATLAPTRQSIFRGSHRFYLISALVMAGINVVAFAFANAMGRSSFGAPLIVHAHALVFFGWVTIYVAQNVLASSGQLHLHRKLGWIAAGWMVAMVLLGTIVTVRMVRGGHAPFFFQPGYFLIMNPVGVLTFAGLSSWAIVLRRRTEWHKRLHFCGMAMLMGPSLGRLLPAPFLIPYVGPSLFAVMLLFPLAGVVADLRRTGRVHPAWAWGIAVMVAAQLLIQVTPSTPIGLAIYSAATAGSPGEALLPLAYPPFPPL</sequence>
<organism evidence="2 3">
    <name type="scientific">Sphingomonas aerophila</name>
    <dbReference type="NCBI Taxonomy" id="1344948"/>
    <lineage>
        <taxon>Bacteria</taxon>
        <taxon>Pseudomonadati</taxon>
        <taxon>Pseudomonadota</taxon>
        <taxon>Alphaproteobacteria</taxon>
        <taxon>Sphingomonadales</taxon>
        <taxon>Sphingomonadaceae</taxon>
        <taxon>Sphingomonas</taxon>
    </lineage>
</organism>
<feature type="transmembrane region" description="Helical" evidence="1">
    <location>
        <begin position="49"/>
        <end position="71"/>
    </location>
</feature>
<keyword evidence="1" id="KW-0812">Transmembrane</keyword>
<keyword evidence="1" id="KW-1133">Transmembrane helix</keyword>
<dbReference type="Proteomes" id="UP000546200">
    <property type="component" value="Unassembled WGS sequence"/>
</dbReference>
<evidence type="ECO:0000313" key="3">
    <source>
        <dbReference type="Proteomes" id="UP000546200"/>
    </source>
</evidence>
<proteinExistence type="predicted"/>
<dbReference type="AlphaFoldDB" id="A0A7W9BFI4"/>
<feature type="transmembrane region" description="Helical" evidence="1">
    <location>
        <begin position="174"/>
        <end position="194"/>
    </location>
</feature>
<feature type="transmembrane region" description="Helical" evidence="1">
    <location>
        <begin position="206"/>
        <end position="224"/>
    </location>
</feature>
<feature type="transmembrane region" description="Helical" evidence="1">
    <location>
        <begin position="151"/>
        <end position="168"/>
    </location>
</feature>
<feature type="transmembrane region" description="Helical" evidence="1">
    <location>
        <begin position="83"/>
        <end position="106"/>
    </location>
</feature>
<accession>A0A7W9BFI4</accession>
<feature type="transmembrane region" description="Helical" evidence="1">
    <location>
        <begin position="118"/>
        <end position="139"/>
    </location>
</feature>
<keyword evidence="1" id="KW-0472">Membrane</keyword>
<evidence type="ECO:0000313" key="2">
    <source>
        <dbReference type="EMBL" id="MBB5715931.1"/>
    </source>
</evidence>
<dbReference type="EMBL" id="JACIJK010000008">
    <property type="protein sequence ID" value="MBB5715931.1"/>
    <property type="molecule type" value="Genomic_DNA"/>
</dbReference>
<name>A0A7W9BFI4_9SPHN</name>
<protein>
    <submittedName>
        <fullName evidence="2">Uncharacterized protein</fullName>
    </submittedName>
</protein>
<dbReference type="RefSeq" id="WP_246348617.1">
    <property type="nucleotide sequence ID" value="NZ_JACIJK010000008.1"/>
</dbReference>
<keyword evidence="3" id="KW-1185">Reference proteome</keyword>
<reference evidence="2 3" key="1">
    <citation type="submission" date="2020-08" db="EMBL/GenBank/DDBJ databases">
        <title>Genomic Encyclopedia of Type Strains, Phase IV (KMG-IV): sequencing the most valuable type-strain genomes for metagenomic binning, comparative biology and taxonomic classification.</title>
        <authorList>
            <person name="Goeker M."/>
        </authorList>
    </citation>
    <scope>NUCLEOTIDE SEQUENCE [LARGE SCALE GENOMIC DNA]</scope>
    <source>
        <strain evidence="2 3">DSM 100044</strain>
    </source>
</reference>